<keyword evidence="2" id="KW-1185">Reference proteome</keyword>
<name>A0AA40KVP1_9HYME</name>
<comment type="caution">
    <text evidence="1">The sequence shown here is derived from an EMBL/GenBank/DDBJ whole genome shotgun (WGS) entry which is preliminary data.</text>
</comment>
<evidence type="ECO:0000313" key="1">
    <source>
        <dbReference type="EMBL" id="KAK1134655.1"/>
    </source>
</evidence>
<organism evidence="1 2">
    <name type="scientific">Melipona bicolor</name>
    <dbReference type="NCBI Taxonomy" id="60889"/>
    <lineage>
        <taxon>Eukaryota</taxon>
        <taxon>Metazoa</taxon>
        <taxon>Ecdysozoa</taxon>
        <taxon>Arthropoda</taxon>
        <taxon>Hexapoda</taxon>
        <taxon>Insecta</taxon>
        <taxon>Pterygota</taxon>
        <taxon>Neoptera</taxon>
        <taxon>Endopterygota</taxon>
        <taxon>Hymenoptera</taxon>
        <taxon>Apocrita</taxon>
        <taxon>Aculeata</taxon>
        <taxon>Apoidea</taxon>
        <taxon>Anthophila</taxon>
        <taxon>Apidae</taxon>
        <taxon>Melipona</taxon>
    </lineage>
</organism>
<sequence>MKKSYNPRTPIPRKYRLTPKLSTLRAFTPRIHLPMKYRPDCSLKRGNSNLNANHTAKLFESNWKAVIELPVNISTFVQKWEWISCGAATLCNVELRIVRGLRMHTKRIIEKDGLMFGQVSNIVGVLHNAASGGGALIRESGEVVYGPLVAHVTMWTQYTKYANCCHKERAWG</sequence>
<proteinExistence type="predicted"/>
<protein>
    <submittedName>
        <fullName evidence="1">Uncharacterized protein</fullName>
    </submittedName>
</protein>
<accession>A0AA40KVP1</accession>
<reference evidence="1" key="1">
    <citation type="submission" date="2021-10" db="EMBL/GenBank/DDBJ databases">
        <title>Melipona bicolor Genome sequencing and assembly.</title>
        <authorList>
            <person name="Araujo N.S."/>
            <person name="Arias M.C."/>
        </authorList>
    </citation>
    <scope>NUCLEOTIDE SEQUENCE</scope>
    <source>
        <strain evidence="1">USP_2M_L1-L4_2017</strain>
        <tissue evidence="1">Whole body</tissue>
    </source>
</reference>
<dbReference type="AlphaFoldDB" id="A0AA40KVP1"/>
<evidence type="ECO:0000313" key="2">
    <source>
        <dbReference type="Proteomes" id="UP001177670"/>
    </source>
</evidence>
<gene>
    <name evidence="1" type="ORF">K0M31_007435</name>
</gene>
<dbReference type="EMBL" id="JAHYIQ010000002">
    <property type="protein sequence ID" value="KAK1134655.1"/>
    <property type="molecule type" value="Genomic_DNA"/>
</dbReference>
<dbReference type="Proteomes" id="UP001177670">
    <property type="component" value="Unassembled WGS sequence"/>
</dbReference>